<comment type="catalytic activity">
    <reaction evidence="8">
        <text>citrate = D-threo-isocitrate</text>
        <dbReference type="Rhea" id="RHEA:10336"/>
        <dbReference type="ChEBI" id="CHEBI:15562"/>
        <dbReference type="ChEBI" id="CHEBI:16947"/>
        <dbReference type="EC" id="4.2.1.3"/>
    </reaction>
</comment>
<dbReference type="GO" id="GO:0046872">
    <property type="term" value="F:metal ion binding"/>
    <property type="evidence" value="ECO:0007669"/>
    <property type="project" value="UniProtKB-KW"/>
</dbReference>
<keyword evidence="6" id="KW-0411">Iron-sulfur</keyword>
<evidence type="ECO:0000256" key="2">
    <source>
        <dbReference type="ARBA" id="ARBA00007185"/>
    </source>
</evidence>
<dbReference type="NCBIfam" id="NF006757">
    <property type="entry name" value="PRK09277.1"/>
    <property type="match status" value="1"/>
</dbReference>
<accession>G0R0H2</accession>
<evidence type="ECO:0000256" key="6">
    <source>
        <dbReference type="ARBA" id="ARBA00023014"/>
    </source>
</evidence>
<dbReference type="GO" id="GO:0003994">
    <property type="term" value="F:aconitate hydratase activity"/>
    <property type="evidence" value="ECO:0007669"/>
    <property type="project" value="UniProtKB-EC"/>
</dbReference>
<evidence type="ECO:0000259" key="9">
    <source>
        <dbReference type="Pfam" id="PF00330"/>
    </source>
</evidence>
<dbReference type="EC" id="4.2.1.3" evidence="3"/>
<sequence length="698" mass="78231">MEAKANPFNKIFQEVPGLQGYKMYSLKSLNDARVSELPYSIRILLECALRNCDEFNIKSSDVEKILDWKNNSTKDIEIPFKPARVILQDFTGVPLVVDLAAMRDSIKNLGGNPQQINPACQVDLVIDHSIQVEYAKTLDSLQKNEELEFQNNRERFEFLKWGQNAFENFRIVPPGSGIVHQVNLEYLAKCVFQNKDNVLYPDTVVGTDSHTTMINGLGVLGWGVGGIEAESNMLGECSAMVLPEVVGFKLTGQLPKTATATDLVLTCTNTLRKRGVVGKFVEFFGPGVRSLSLADRATVANMAPEYGATTGFFPVDEKTIEYLRQTGRSDEQIKIVETYLRAQGLFRIYDTNEKDPVYSGQLLELDLSTIVPALAGPKRPQDLIFLSNVKKEFNEGLCKPVTFKSFGVPADKATLEIPFELGGEKHVFKHGQVLIAAITSCTNTSNPGVMLAAGLMCKNAFLKGLKIPSYVKTSLSPGSQVVTRYYEKAGLVEYMNQMGFAHAGYGCMTCIGNSGDFVDPLLNQIVKDNDFVAAAVLSGNRNFEGRVHPLTRANYLASPPLVVAYALVGTVNFDFEKEPLGKDKNGNDVFLRDIWPSRDEIDKLQIEVITPDMFTDNYARIAKGTDRWNALEVKQSIQYGWDDKSTCIFFFLKYQIFLYYYIRYSQSSFLLKLHIKIKANQKYQKCLCFGSFWRFNNY</sequence>
<dbReference type="PROSITE" id="PS00450">
    <property type="entry name" value="ACONITASE_1"/>
    <property type="match status" value="1"/>
</dbReference>
<comment type="similarity">
    <text evidence="2">Belongs to the aconitase/IPM isomerase family.</text>
</comment>
<dbReference type="OrthoDB" id="2279155at2759"/>
<dbReference type="GO" id="GO:0051536">
    <property type="term" value="F:iron-sulfur cluster binding"/>
    <property type="evidence" value="ECO:0007669"/>
    <property type="project" value="UniProtKB-KW"/>
</dbReference>
<dbReference type="InterPro" id="IPR018136">
    <property type="entry name" value="Aconitase_4Fe-4S_BS"/>
</dbReference>
<dbReference type="Gene3D" id="3.30.499.10">
    <property type="entry name" value="Aconitase, domain 3"/>
    <property type="match status" value="2"/>
</dbReference>
<protein>
    <recommendedName>
        <fullName evidence="3">aconitate hydratase</fullName>
        <ecNumber evidence="3">4.2.1.3</ecNumber>
    </recommendedName>
</protein>
<dbReference type="GeneID" id="14905128"/>
<gene>
    <name evidence="10" type="ORF">IMG5_164920</name>
</gene>
<keyword evidence="11" id="KW-1185">Reference proteome</keyword>
<proteinExistence type="inferred from homology"/>
<evidence type="ECO:0000256" key="8">
    <source>
        <dbReference type="ARBA" id="ARBA00023501"/>
    </source>
</evidence>
<evidence type="ECO:0000313" key="11">
    <source>
        <dbReference type="Proteomes" id="UP000008983"/>
    </source>
</evidence>
<dbReference type="AlphaFoldDB" id="G0R0H2"/>
<dbReference type="FunFam" id="3.30.499.10:FF:000005">
    <property type="entry name" value="cytoplasmic aconitate hydratase"/>
    <property type="match status" value="1"/>
</dbReference>
<dbReference type="InParanoid" id="G0R0H2"/>
<dbReference type="CDD" id="cd01586">
    <property type="entry name" value="AcnA_IRP"/>
    <property type="match status" value="1"/>
</dbReference>
<evidence type="ECO:0000256" key="5">
    <source>
        <dbReference type="ARBA" id="ARBA00023004"/>
    </source>
</evidence>
<name>G0R0H2_ICHMU</name>
<dbReference type="InterPro" id="IPR036008">
    <property type="entry name" value="Aconitase_4Fe-4S_dom"/>
</dbReference>
<comment type="cofactor">
    <cofactor evidence="1">
        <name>[4Fe-4S] cluster</name>
        <dbReference type="ChEBI" id="CHEBI:49883"/>
    </cofactor>
</comment>
<dbReference type="PRINTS" id="PR00415">
    <property type="entry name" value="ACONITASE"/>
</dbReference>
<dbReference type="InterPro" id="IPR006249">
    <property type="entry name" value="Aconitase/IRP2"/>
</dbReference>
<dbReference type="OMA" id="KWPETFG"/>
<dbReference type="eggNOG" id="KOG0452">
    <property type="taxonomic scope" value="Eukaryota"/>
</dbReference>
<dbReference type="RefSeq" id="XP_004030259.1">
    <property type="nucleotide sequence ID" value="XM_004030211.1"/>
</dbReference>
<dbReference type="Gene3D" id="6.10.190.10">
    <property type="match status" value="1"/>
</dbReference>
<reference evidence="10 11" key="1">
    <citation type="submission" date="2011-07" db="EMBL/GenBank/DDBJ databases">
        <authorList>
            <person name="Coyne R."/>
            <person name="Brami D."/>
            <person name="Johnson J."/>
            <person name="Hostetler J."/>
            <person name="Hannick L."/>
            <person name="Clark T."/>
            <person name="Cassidy-Hanley D."/>
            <person name="Inman J."/>
        </authorList>
    </citation>
    <scope>NUCLEOTIDE SEQUENCE [LARGE SCALE GENOMIC DNA]</scope>
    <source>
        <strain evidence="10 11">G5</strain>
    </source>
</reference>
<dbReference type="SUPFAM" id="SSF53732">
    <property type="entry name" value="Aconitase iron-sulfur domain"/>
    <property type="match status" value="1"/>
</dbReference>
<dbReference type="EMBL" id="GL984194">
    <property type="protein sequence ID" value="EGR29023.1"/>
    <property type="molecule type" value="Genomic_DNA"/>
</dbReference>
<dbReference type="PANTHER" id="PTHR11670">
    <property type="entry name" value="ACONITASE/IRON-RESPONSIVE ELEMENT FAMILY MEMBER"/>
    <property type="match status" value="1"/>
</dbReference>
<keyword evidence="4" id="KW-0479">Metal-binding</keyword>
<dbReference type="Proteomes" id="UP000008983">
    <property type="component" value="Unassembled WGS sequence"/>
</dbReference>
<dbReference type="InterPro" id="IPR015931">
    <property type="entry name" value="Acnase/IPM_dHydase_lsu_aba_1/3"/>
</dbReference>
<evidence type="ECO:0000256" key="4">
    <source>
        <dbReference type="ARBA" id="ARBA00022723"/>
    </source>
</evidence>
<dbReference type="Pfam" id="PF00330">
    <property type="entry name" value="Aconitase"/>
    <property type="match status" value="1"/>
</dbReference>
<organism evidence="10 11">
    <name type="scientific">Ichthyophthirius multifiliis</name>
    <name type="common">White spot disease agent</name>
    <name type="synonym">Ich</name>
    <dbReference type="NCBI Taxonomy" id="5932"/>
    <lineage>
        <taxon>Eukaryota</taxon>
        <taxon>Sar</taxon>
        <taxon>Alveolata</taxon>
        <taxon>Ciliophora</taxon>
        <taxon>Intramacronucleata</taxon>
        <taxon>Oligohymenophorea</taxon>
        <taxon>Hymenostomatida</taxon>
        <taxon>Ophryoglenina</taxon>
        <taxon>Ichthyophthirius</taxon>
    </lineage>
</organism>
<evidence type="ECO:0000313" key="10">
    <source>
        <dbReference type="EMBL" id="EGR29023.1"/>
    </source>
</evidence>
<feature type="domain" description="Aconitase/3-isopropylmalate dehydratase large subunit alpha/beta/alpha" evidence="9">
    <location>
        <begin position="63"/>
        <end position="569"/>
    </location>
</feature>
<evidence type="ECO:0000256" key="1">
    <source>
        <dbReference type="ARBA" id="ARBA00001966"/>
    </source>
</evidence>
<dbReference type="FunFam" id="3.30.499.10:FF:000002">
    <property type="entry name" value="Aconitate hydratase"/>
    <property type="match status" value="1"/>
</dbReference>
<keyword evidence="5" id="KW-0408">Iron</keyword>
<evidence type="ECO:0000256" key="3">
    <source>
        <dbReference type="ARBA" id="ARBA00012926"/>
    </source>
</evidence>
<evidence type="ECO:0000256" key="7">
    <source>
        <dbReference type="ARBA" id="ARBA00023239"/>
    </source>
</evidence>
<dbReference type="InterPro" id="IPR001030">
    <property type="entry name" value="Acoase/IPM_deHydtase_lsu_aba"/>
</dbReference>
<keyword evidence="7" id="KW-0456">Lyase</keyword>
<dbReference type="STRING" id="857967.G0R0H2"/>